<reference evidence="3" key="1">
    <citation type="submission" date="2023-07" db="EMBL/GenBank/DDBJ databases">
        <title>30 novel species of actinomycetes from the DSMZ collection.</title>
        <authorList>
            <person name="Nouioui I."/>
        </authorList>
    </citation>
    <scope>NUCLEOTIDE SEQUENCE [LARGE SCALE GENOMIC DNA]</scope>
    <source>
        <strain evidence="3">DSM 44399</strain>
    </source>
</reference>
<dbReference type="Proteomes" id="UP001183176">
    <property type="component" value="Unassembled WGS sequence"/>
</dbReference>
<dbReference type="SUPFAM" id="SSF102588">
    <property type="entry name" value="LmbE-like"/>
    <property type="match status" value="1"/>
</dbReference>
<evidence type="ECO:0000313" key="2">
    <source>
        <dbReference type="EMBL" id="MDT0261206.1"/>
    </source>
</evidence>
<dbReference type="Gene3D" id="3.40.50.10320">
    <property type="entry name" value="LmbE-like"/>
    <property type="match status" value="1"/>
</dbReference>
<dbReference type="RefSeq" id="WP_311422359.1">
    <property type="nucleotide sequence ID" value="NZ_JAVREH010000006.1"/>
</dbReference>
<gene>
    <name evidence="2" type="ORF">RM423_07330</name>
</gene>
<accession>A0ABU2J8A0</accession>
<protein>
    <submittedName>
        <fullName evidence="2">PIG-L family deacetylase</fullName>
    </submittedName>
</protein>
<evidence type="ECO:0000313" key="3">
    <source>
        <dbReference type="Proteomes" id="UP001183176"/>
    </source>
</evidence>
<dbReference type="Pfam" id="PF02585">
    <property type="entry name" value="PIG-L"/>
    <property type="match status" value="1"/>
</dbReference>
<dbReference type="PANTHER" id="PTHR12993:SF11">
    <property type="entry name" value="N-ACETYLGLUCOSAMINYL-PHOSPHATIDYLINOSITOL DE-N-ACETYLASE"/>
    <property type="match status" value="1"/>
</dbReference>
<proteinExistence type="predicted"/>
<evidence type="ECO:0000256" key="1">
    <source>
        <dbReference type="ARBA" id="ARBA00022833"/>
    </source>
</evidence>
<dbReference type="InterPro" id="IPR024078">
    <property type="entry name" value="LmbE-like_dom_sf"/>
</dbReference>
<name>A0ABU2J8A0_9ACTN</name>
<organism evidence="2 3">
    <name type="scientific">Jatrophihabitans lederbergiae</name>
    <dbReference type="NCBI Taxonomy" id="3075547"/>
    <lineage>
        <taxon>Bacteria</taxon>
        <taxon>Bacillati</taxon>
        <taxon>Actinomycetota</taxon>
        <taxon>Actinomycetes</taxon>
        <taxon>Jatrophihabitantales</taxon>
        <taxon>Jatrophihabitantaceae</taxon>
        <taxon>Jatrophihabitans</taxon>
    </lineage>
</organism>
<comment type="caution">
    <text evidence="2">The sequence shown here is derived from an EMBL/GenBank/DDBJ whole genome shotgun (WGS) entry which is preliminary data.</text>
</comment>
<dbReference type="EMBL" id="JAVREH010000006">
    <property type="protein sequence ID" value="MDT0261206.1"/>
    <property type="molecule type" value="Genomic_DNA"/>
</dbReference>
<keyword evidence="3" id="KW-1185">Reference proteome</keyword>
<dbReference type="PANTHER" id="PTHR12993">
    <property type="entry name" value="N-ACETYLGLUCOSAMINYL-PHOSPHATIDYLINOSITOL DE-N-ACETYLASE-RELATED"/>
    <property type="match status" value="1"/>
</dbReference>
<keyword evidence="1" id="KW-0862">Zinc</keyword>
<sequence length="274" mass="29190">MSPDASRTFRVVSFHAHPDDEALLTAGTLARATAEGHRVTIVVATNGEAGLADTPGSAHSPGAGLGATRLAELRASAAALGCARVVALGYPDSGMRNENRGFASVPVDEAAARLAEVLAEERADVLTVYDRNGGYGHPDHVQVHRVGHRAAELAGTAVVLEATVDRTALVRALSAIRWTRLAPAAFAPERMRSAYSDRAEITHRVDVRGQLSRKRASMRAHATQATGGTGSRTLAFFLRLPGPLYRRVFGTEWFIERGRPPATPAVDDIFASLR</sequence>
<dbReference type="InterPro" id="IPR003737">
    <property type="entry name" value="GlcNAc_PI_deacetylase-related"/>
</dbReference>